<dbReference type="OrthoDB" id="570111at2"/>
<keyword evidence="7" id="KW-1185">Reference proteome</keyword>
<dbReference type="RefSeq" id="WP_145854216.1">
    <property type="nucleotide sequence ID" value="NZ_RPFW01000003.1"/>
</dbReference>
<evidence type="ECO:0000313" key="6">
    <source>
        <dbReference type="EMBL" id="TVZ04347.1"/>
    </source>
</evidence>
<dbReference type="PANTHER" id="PTHR30537:SF5">
    <property type="entry name" value="HTH-TYPE TRANSCRIPTIONAL ACTIVATOR TTDR-RELATED"/>
    <property type="match status" value="1"/>
</dbReference>
<dbReference type="InterPro" id="IPR036388">
    <property type="entry name" value="WH-like_DNA-bd_sf"/>
</dbReference>
<dbReference type="Pfam" id="PF00126">
    <property type="entry name" value="HTH_1"/>
    <property type="match status" value="1"/>
</dbReference>
<gene>
    <name evidence="6" type="ORF">EAS64_18405</name>
</gene>
<dbReference type="InterPro" id="IPR058163">
    <property type="entry name" value="LysR-type_TF_proteobact-type"/>
</dbReference>
<evidence type="ECO:0000259" key="5">
    <source>
        <dbReference type="PROSITE" id="PS50931"/>
    </source>
</evidence>
<keyword evidence="4" id="KW-0804">Transcription</keyword>
<keyword evidence="2" id="KW-0805">Transcription regulation</keyword>
<feature type="domain" description="HTH lysR-type" evidence="5">
    <location>
        <begin position="1"/>
        <end position="59"/>
    </location>
</feature>
<evidence type="ECO:0000313" key="7">
    <source>
        <dbReference type="Proteomes" id="UP000460272"/>
    </source>
</evidence>
<accession>A0A6P2C080</accession>
<dbReference type="GO" id="GO:0006351">
    <property type="term" value="P:DNA-templated transcription"/>
    <property type="evidence" value="ECO:0007669"/>
    <property type="project" value="TreeGrafter"/>
</dbReference>
<dbReference type="GO" id="GO:0043565">
    <property type="term" value="F:sequence-specific DNA binding"/>
    <property type="evidence" value="ECO:0007669"/>
    <property type="project" value="TreeGrafter"/>
</dbReference>
<evidence type="ECO:0000256" key="3">
    <source>
        <dbReference type="ARBA" id="ARBA00023125"/>
    </source>
</evidence>
<keyword evidence="3" id="KW-0238">DNA-binding</keyword>
<evidence type="ECO:0000256" key="2">
    <source>
        <dbReference type="ARBA" id="ARBA00023015"/>
    </source>
</evidence>
<dbReference type="InterPro" id="IPR000847">
    <property type="entry name" value="LysR_HTH_N"/>
</dbReference>
<evidence type="ECO:0000256" key="1">
    <source>
        <dbReference type="ARBA" id="ARBA00009437"/>
    </source>
</evidence>
<dbReference type="PROSITE" id="PS50931">
    <property type="entry name" value="HTH_LYSR"/>
    <property type="match status" value="1"/>
</dbReference>
<dbReference type="PANTHER" id="PTHR30537">
    <property type="entry name" value="HTH-TYPE TRANSCRIPTIONAL REGULATOR"/>
    <property type="match status" value="1"/>
</dbReference>
<proteinExistence type="inferred from homology"/>
<dbReference type="InterPro" id="IPR005119">
    <property type="entry name" value="LysR_subst-bd"/>
</dbReference>
<protein>
    <submittedName>
        <fullName evidence="6">LysR family transcriptional regulator</fullName>
    </submittedName>
</protein>
<sequence>MDQLTIMRSFVGVTKSRSFSQAARQLGISGSLVSRHVAELERALGVHLVNRTARTISLTEAGSRYAEFASRIIDEIDREEAQLRGLRDKAEGQLAIISPKWIGSNDVGDAIVAFSVKYPKIHIRFEVGGMSERSYEFLDQGFDVAFHTRHVRDCNLMLRKIADLKFALCAAPAYLHRAGQPLQITDLSEHDCLANTNDPIWHLSQGGHDVHLKVSEPVYSSNSYLTLRKAAIAGRGVALLPMRLVSDEIADGTLVNVIPDVDVPDRPLYALHSPGTQTTARVRLFLDFVSEWFRKQAPQATAAPQAKLAAVKSA</sequence>
<evidence type="ECO:0000256" key="4">
    <source>
        <dbReference type="ARBA" id="ARBA00023163"/>
    </source>
</evidence>
<dbReference type="Pfam" id="PF03466">
    <property type="entry name" value="LysR_substrate"/>
    <property type="match status" value="1"/>
</dbReference>
<dbReference type="Gene3D" id="1.10.10.10">
    <property type="entry name" value="Winged helix-like DNA-binding domain superfamily/Winged helix DNA-binding domain"/>
    <property type="match status" value="1"/>
</dbReference>
<dbReference type="Proteomes" id="UP000460272">
    <property type="component" value="Unassembled WGS sequence"/>
</dbReference>
<name>A0A6P2C080_9ACTN</name>
<dbReference type="SUPFAM" id="SSF46785">
    <property type="entry name" value="Winged helix' DNA-binding domain"/>
    <property type="match status" value="1"/>
</dbReference>
<reference evidence="6 7" key="1">
    <citation type="submission" date="2018-11" db="EMBL/GenBank/DDBJ databases">
        <title>Trebonia kvetii gen.nov., sp.nov., a novel acidophilic actinobacterium, and proposal of the new actinobacterial family Treboniaceae fam. nov.</title>
        <authorList>
            <person name="Rapoport D."/>
            <person name="Sagova-Mareckova M."/>
            <person name="Sedlacek I."/>
            <person name="Provaznik J."/>
            <person name="Kralova S."/>
            <person name="Pavlinic D."/>
            <person name="Benes V."/>
            <person name="Kopecky J."/>
        </authorList>
    </citation>
    <scope>NUCLEOTIDE SEQUENCE [LARGE SCALE GENOMIC DNA]</scope>
    <source>
        <strain evidence="6 7">15Tr583</strain>
    </source>
</reference>
<dbReference type="EMBL" id="RPFW01000003">
    <property type="protein sequence ID" value="TVZ04347.1"/>
    <property type="molecule type" value="Genomic_DNA"/>
</dbReference>
<dbReference type="CDD" id="cd08422">
    <property type="entry name" value="PBP2_CrgA_like"/>
    <property type="match status" value="1"/>
</dbReference>
<comment type="similarity">
    <text evidence="1">Belongs to the LysR transcriptional regulatory family.</text>
</comment>
<dbReference type="InterPro" id="IPR036390">
    <property type="entry name" value="WH_DNA-bd_sf"/>
</dbReference>
<organism evidence="6 7">
    <name type="scientific">Trebonia kvetii</name>
    <dbReference type="NCBI Taxonomy" id="2480626"/>
    <lineage>
        <taxon>Bacteria</taxon>
        <taxon>Bacillati</taxon>
        <taxon>Actinomycetota</taxon>
        <taxon>Actinomycetes</taxon>
        <taxon>Streptosporangiales</taxon>
        <taxon>Treboniaceae</taxon>
        <taxon>Trebonia</taxon>
    </lineage>
</organism>
<dbReference type="AlphaFoldDB" id="A0A6P2C080"/>
<comment type="caution">
    <text evidence="6">The sequence shown here is derived from an EMBL/GenBank/DDBJ whole genome shotgun (WGS) entry which is preliminary data.</text>
</comment>
<dbReference type="FunFam" id="1.10.10.10:FF:000001">
    <property type="entry name" value="LysR family transcriptional regulator"/>
    <property type="match status" value="1"/>
</dbReference>
<dbReference type="SUPFAM" id="SSF53850">
    <property type="entry name" value="Periplasmic binding protein-like II"/>
    <property type="match status" value="1"/>
</dbReference>
<dbReference type="GO" id="GO:0003700">
    <property type="term" value="F:DNA-binding transcription factor activity"/>
    <property type="evidence" value="ECO:0007669"/>
    <property type="project" value="InterPro"/>
</dbReference>
<dbReference type="Gene3D" id="3.40.190.290">
    <property type="match status" value="1"/>
</dbReference>